<evidence type="ECO:0000259" key="2">
    <source>
        <dbReference type="Pfam" id="PF13505"/>
    </source>
</evidence>
<evidence type="ECO:0000313" key="4">
    <source>
        <dbReference type="Proteomes" id="UP001438953"/>
    </source>
</evidence>
<sequence>MAGLLMAGFSISAPALAETEISLYSGAQSAPRSGVAISDHIDLGDRYITAGWEGRSFSKPYYWGARVTRWENPNFGWGAEFTHTKVYADKDTLAKAGMSHFEFSDGENIATINAMYRWPGLWRDLWRPEITPYVLGGIGISVPHVETVTAHDRTWGYQLGGPAIRLGAGVSYAISTNWSAFGEYQMTWSRNDVEFDTGGSLKTDIITNAVNIGVSYRF</sequence>
<evidence type="ECO:0000313" key="3">
    <source>
        <dbReference type="EMBL" id="MER5173150.1"/>
    </source>
</evidence>
<organism evidence="3 4">
    <name type="scientific">Thioclava kandeliae</name>
    <dbReference type="NCBI Taxonomy" id="3070818"/>
    <lineage>
        <taxon>Bacteria</taxon>
        <taxon>Pseudomonadati</taxon>
        <taxon>Pseudomonadota</taxon>
        <taxon>Alphaproteobacteria</taxon>
        <taxon>Rhodobacterales</taxon>
        <taxon>Paracoccaceae</taxon>
        <taxon>Thioclava</taxon>
    </lineage>
</organism>
<dbReference type="Gene3D" id="2.40.160.20">
    <property type="match status" value="1"/>
</dbReference>
<keyword evidence="1" id="KW-0732">Signal</keyword>
<feature type="domain" description="Outer membrane protein beta-barrel" evidence="2">
    <location>
        <begin position="60"/>
        <end position="218"/>
    </location>
</feature>
<dbReference type="SUPFAM" id="SSF56925">
    <property type="entry name" value="OMPA-like"/>
    <property type="match status" value="1"/>
</dbReference>
<name>A0ABV1SK76_9RHOB</name>
<dbReference type="Proteomes" id="UP001438953">
    <property type="component" value="Unassembled WGS sequence"/>
</dbReference>
<evidence type="ECO:0000256" key="1">
    <source>
        <dbReference type="ARBA" id="ARBA00022729"/>
    </source>
</evidence>
<gene>
    <name evidence="3" type="ORF">VSX56_15380</name>
</gene>
<dbReference type="EMBL" id="JAYWLC010000015">
    <property type="protein sequence ID" value="MER5173150.1"/>
    <property type="molecule type" value="Genomic_DNA"/>
</dbReference>
<accession>A0ABV1SK76</accession>
<comment type="caution">
    <text evidence="3">The sequence shown here is derived from an EMBL/GenBank/DDBJ whole genome shotgun (WGS) entry which is preliminary data.</text>
</comment>
<keyword evidence="4" id="KW-1185">Reference proteome</keyword>
<proteinExistence type="predicted"/>
<reference evidence="3 4" key="1">
    <citation type="submission" date="2024-06" db="EMBL/GenBank/DDBJ databases">
        <title>Thioclava kandeliae sp. nov. from a rhizosphere soil sample of Kandelia candel in a mangrove.</title>
        <authorList>
            <person name="Mu T."/>
        </authorList>
    </citation>
    <scope>NUCLEOTIDE SEQUENCE [LARGE SCALE GENOMIC DNA]</scope>
    <source>
        <strain evidence="3 4">CPCC 100088</strain>
    </source>
</reference>
<dbReference type="InterPro" id="IPR027385">
    <property type="entry name" value="Beta-barrel_OMP"/>
</dbReference>
<dbReference type="Pfam" id="PF13505">
    <property type="entry name" value="OMP_b-brl"/>
    <property type="match status" value="1"/>
</dbReference>
<dbReference type="InterPro" id="IPR011250">
    <property type="entry name" value="OMP/PagP_B-barrel"/>
</dbReference>
<protein>
    <submittedName>
        <fullName evidence="3">Outer membrane beta-barrel protein</fullName>
    </submittedName>
</protein>